<evidence type="ECO:0000313" key="2">
    <source>
        <dbReference type="Proteomes" id="UP001482620"/>
    </source>
</evidence>
<protein>
    <submittedName>
        <fullName evidence="1">Uncharacterized protein</fullName>
    </submittedName>
</protein>
<name>A0ABV0TQF9_9TELE</name>
<proteinExistence type="predicted"/>
<reference evidence="1 2" key="1">
    <citation type="submission" date="2021-06" db="EMBL/GenBank/DDBJ databases">
        <authorList>
            <person name="Palmer J.M."/>
        </authorList>
    </citation>
    <scope>NUCLEOTIDE SEQUENCE [LARGE SCALE GENOMIC DNA]</scope>
    <source>
        <strain evidence="2">if_2019</strain>
        <tissue evidence="1">Muscle</tissue>
    </source>
</reference>
<evidence type="ECO:0000313" key="1">
    <source>
        <dbReference type="EMBL" id="MEQ2235036.1"/>
    </source>
</evidence>
<organism evidence="1 2">
    <name type="scientific">Ilyodon furcidens</name>
    <name type="common">goldbreast splitfin</name>
    <dbReference type="NCBI Taxonomy" id="33524"/>
    <lineage>
        <taxon>Eukaryota</taxon>
        <taxon>Metazoa</taxon>
        <taxon>Chordata</taxon>
        <taxon>Craniata</taxon>
        <taxon>Vertebrata</taxon>
        <taxon>Euteleostomi</taxon>
        <taxon>Actinopterygii</taxon>
        <taxon>Neopterygii</taxon>
        <taxon>Teleostei</taxon>
        <taxon>Neoteleostei</taxon>
        <taxon>Acanthomorphata</taxon>
        <taxon>Ovalentaria</taxon>
        <taxon>Atherinomorphae</taxon>
        <taxon>Cyprinodontiformes</taxon>
        <taxon>Goodeidae</taxon>
        <taxon>Ilyodon</taxon>
    </lineage>
</organism>
<keyword evidence="2" id="KW-1185">Reference proteome</keyword>
<comment type="caution">
    <text evidence="1">The sequence shown here is derived from an EMBL/GenBank/DDBJ whole genome shotgun (WGS) entry which is preliminary data.</text>
</comment>
<dbReference type="EMBL" id="JAHRIQ010043113">
    <property type="protein sequence ID" value="MEQ2235036.1"/>
    <property type="molecule type" value="Genomic_DNA"/>
</dbReference>
<sequence length="105" mass="10947">MSVLYALHVASGAFLNITDFNISCITGLIPSSAIGRLMAFFQILVLTLYGGNPFISPTSVDDWDHSSGGTAARAGCMLLSLLSAKPCICPSASSKCPGMDFDCPP</sequence>
<dbReference type="Proteomes" id="UP001482620">
    <property type="component" value="Unassembled WGS sequence"/>
</dbReference>
<gene>
    <name evidence="1" type="ORF">ILYODFUR_037523</name>
</gene>
<accession>A0ABV0TQF9</accession>